<dbReference type="GO" id="GO:0005737">
    <property type="term" value="C:cytoplasm"/>
    <property type="evidence" value="ECO:0007669"/>
    <property type="project" value="TreeGrafter"/>
</dbReference>
<dbReference type="PANTHER" id="PTHR16121:SF2">
    <property type="entry name" value="CAP-SPECIFIC MRNA (NUCLEOSIDE-2'-O-)-METHYLTRANSFERASE 2"/>
    <property type="match status" value="1"/>
</dbReference>
<feature type="region of interest" description="Disordered" evidence="2">
    <location>
        <begin position="1"/>
        <end position="33"/>
    </location>
</feature>
<dbReference type="Proteomes" id="UP000694409">
    <property type="component" value="Unassembled WGS sequence"/>
</dbReference>
<keyword evidence="1" id="KW-0506">mRNA capping</keyword>
<evidence type="ECO:0000256" key="1">
    <source>
        <dbReference type="ARBA" id="ARBA00023042"/>
    </source>
</evidence>
<dbReference type="AlphaFoldDB" id="A0A8C9NCP9"/>
<proteinExistence type="predicted"/>
<evidence type="ECO:0000256" key="2">
    <source>
        <dbReference type="SAM" id="MobiDB-lite"/>
    </source>
</evidence>
<dbReference type="Ensembl" id="ENSSCAT00000018303.1">
    <property type="protein sequence ID" value="ENSSCAP00000016329.1"/>
    <property type="gene ID" value="ENSSCAG00000011956.1"/>
</dbReference>
<dbReference type="GO" id="GO:0006370">
    <property type="term" value="P:7-methylguanosine mRNA capping"/>
    <property type="evidence" value="ECO:0007669"/>
    <property type="project" value="UniProtKB-KW"/>
</dbReference>
<dbReference type="GO" id="GO:0005634">
    <property type="term" value="C:nucleus"/>
    <property type="evidence" value="ECO:0007669"/>
    <property type="project" value="TreeGrafter"/>
</dbReference>
<dbReference type="InterPro" id="IPR050851">
    <property type="entry name" value="mRNA_Cap_2O-Ribose_MeTrfase"/>
</dbReference>
<feature type="compositionally biased region" description="Polar residues" evidence="2">
    <location>
        <begin position="1"/>
        <end position="10"/>
    </location>
</feature>
<dbReference type="PANTHER" id="PTHR16121">
    <property type="entry name" value="CAP-SPECIFIC MRNA (NUCLEOSIDE-2'-O-)-METHYLTRANSFERASE 1-RELATED"/>
    <property type="match status" value="1"/>
</dbReference>
<accession>A0A8C9NCP9</accession>
<reference evidence="3" key="1">
    <citation type="submission" date="2025-08" db="UniProtKB">
        <authorList>
            <consortium name="Ensembl"/>
        </authorList>
    </citation>
    <scope>IDENTIFICATION</scope>
</reference>
<evidence type="ECO:0000313" key="4">
    <source>
        <dbReference type="Proteomes" id="UP000694409"/>
    </source>
</evidence>
<dbReference type="GO" id="GO:0004483">
    <property type="term" value="F:methyltransferase cap1 activity"/>
    <property type="evidence" value="ECO:0007669"/>
    <property type="project" value="TreeGrafter"/>
</dbReference>
<reference evidence="3" key="2">
    <citation type="submission" date="2025-09" db="UniProtKB">
        <authorList>
            <consortium name="Ensembl"/>
        </authorList>
    </citation>
    <scope>IDENTIFICATION</scope>
</reference>
<name>A0A8C9NCP9_SERCA</name>
<organism evidence="3 4">
    <name type="scientific">Serinus canaria</name>
    <name type="common">Island canary</name>
    <name type="synonym">Fringilla canaria</name>
    <dbReference type="NCBI Taxonomy" id="9135"/>
    <lineage>
        <taxon>Eukaryota</taxon>
        <taxon>Metazoa</taxon>
        <taxon>Chordata</taxon>
        <taxon>Craniata</taxon>
        <taxon>Vertebrata</taxon>
        <taxon>Euteleostomi</taxon>
        <taxon>Archelosauria</taxon>
        <taxon>Archosauria</taxon>
        <taxon>Dinosauria</taxon>
        <taxon>Saurischia</taxon>
        <taxon>Theropoda</taxon>
        <taxon>Coelurosauria</taxon>
        <taxon>Aves</taxon>
        <taxon>Neognathae</taxon>
        <taxon>Neoaves</taxon>
        <taxon>Telluraves</taxon>
        <taxon>Australaves</taxon>
        <taxon>Passeriformes</taxon>
        <taxon>Passeroidea</taxon>
        <taxon>Fringillidae</taxon>
        <taxon>Carduelinae</taxon>
        <taxon>Serinus</taxon>
    </lineage>
</organism>
<protein>
    <submittedName>
        <fullName evidence="3">Uncharacterized protein</fullName>
    </submittedName>
</protein>
<keyword evidence="1" id="KW-0507">mRNA processing</keyword>
<evidence type="ECO:0000313" key="3">
    <source>
        <dbReference type="Ensembl" id="ENSSCAP00000016329.1"/>
    </source>
</evidence>
<dbReference type="GeneTree" id="ENSGT00940000161773"/>
<keyword evidence="4" id="KW-1185">Reference proteome</keyword>
<sequence>MIVTAEQASVQHLPRASPAEGLPQQHAGSGGRGGRVIPTWGIGGVAAVLPPKVAFACGQPILHTWSSQIDTANLLSDKNLEDWQWHTLFINKAGKILSYGKKSMKAELSAQARCKFHDILHSLLPDEAFHDRELDSFHLCETPGAFIASLNHSLKSHHVPRHWNWIANALIPYHEASDTLRMVMDHSLIANILPWITMTKFMANIVPKHCQCSIKYKQV</sequence>